<dbReference type="GO" id="GO:0006744">
    <property type="term" value="P:ubiquinone biosynthetic process"/>
    <property type="evidence" value="ECO:0007669"/>
    <property type="project" value="TreeGrafter"/>
</dbReference>
<evidence type="ECO:0000256" key="6">
    <source>
        <dbReference type="ARBA" id="ARBA00022842"/>
    </source>
</evidence>
<dbReference type="EC" id="2.5.1.29" evidence="3"/>
<evidence type="ECO:0000256" key="2">
    <source>
        <dbReference type="ARBA" id="ARBA00006706"/>
    </source>
</evidence>
<dbReference type="OrthoDB" id="9927103at2759"/>
<dbReference type="InterPro" id="IPR000092">
    <property type="entry name" value="Polyprenyl_synt"/>
</dbReference>
<dbReference type="PROSITE" id="PS00444">
    <property type="entry name" value="POLYPRENYL_SYNTHASE_2"/>
    <property type="match status" value="1"/>
</dbReference>
<dbReference type="GO" id="GO:0008299">
    <property type="term" value="P:isoprenoid biosynthetic process"/>
    <property type="evidence" value="ECO:0007669"/>
    <property type="project" value="UniProtKB-KW"/>
</dbReference>
<organism evidence="9 10">
    <name type="scientific">Melanomma pulvis-pyrius CBS 109.77</name>
    <dbReference type="NCBI Taxonomy" id="1314802"/>
    <lineage>
        <taxon>Eukaryota</taxon>
        <taxon>Fungi</taxon>
        <taxon>Dikarya</taxon>
        <taxon>Ascomycota</taxon>
        <taxon>Pezizomycotina</taxon>
        <taxon>Dothideomycetes</taxon>
        <taxon>Pleosporomycetidae</taxon>
        <taxon>Pleosporales</taxon>
        <taxon>Melanommataceae</taxon>
        <taxon>Melanomma</taxon>
    </lineage>
</organism>
<protein>
    <recommendedName>
        <fullName evidence="3">geranylgeranyl diphosphate synthase</fullName>
        <ecNumber evidence="3">2.5.1.29</ecNumber>
    </recommendedName>
</protein>
<dbReference type="GO" id="GO:0046872">
    <property type="term" value="F:metal ion binding"/>
    <property type="evidence" value="ECO:0007669"/>
    <property type="project" value="UniProtKB-KW"/>
</dbReference>
<proteinExistence type="inferred from homology"/>
<reference evidence="9" key="1">
    <citation type="journal article" date="2020" name="Stud. Mycol.">
        <title>101 Dothideomycetes genomes: a test case for predicting lifestyles and emergence of pathogens.</title>
        <authorList>
            <person name="Haridas S."/>
            <person name="Albert R."/>
            <person name="Binder M."/>
            <person name="Bloem J."/>
            <person name="Labutti K."/>
            <person name="Salamov A."/>
            <person name="Andreopoulos B."/>
            <person name="Baker S."/>
            <person name="Barry K."/>
            <person name="Bills G."/>
            <person name="Bluhm B."/>
            <person name="Cannon C."/>
            <person name="Castanera R."/>
            <person name="Culley D."/>
            <person name="Daum C."/>
            <person name="Ezra D."/>
            <person name="Gonzalez J."/>
            <person name="Henrissat B."/>
            <person name="Kuo A."/>
            <person name="Liang C."/>
            <person name="Lipzen A."/>
            <person name="Lutzoni F."/>
            <person name="Magnuson J."/>
            <person name="Mondo S."/>
            <person name="Nolan M."/>
            <person name="Ohm R."/>
            <person name="Pangilinan J."/>
            <person name="Park H.-J."/>
            <person name="Ramirez L."/>
            <person name="Alfaro M."/>
            <person name="Sun H."/>
            <person name="Tritt A."/>
            <person name="Yoshinaga Y."/>
            <person name="Zwiers L.-H."/>
            <person name="Turgeon B."/>
            <person name="Goodwin S."/>
            <person name="Spatafora J."/>
            <person name="Crous P."/>
            <person name="Grigoriev I."/>
        </authorList>
    </citation>
    <scope>NUCLEOTIDE SEQUENCE</scope>
    <source>
        <strain evidence="9">CBS 109.77</strain>
    </source>
</reference>
<dbReference type="PANTHER" id="PTHR12001">
    <property type="entry name" value="GERANYLGERANYL PYROPHOSPHATE SYNTHASE"/>
    <property type="match status" value="1"/>
</dbReference>
<keyword evidence="7" id="KW-0414">Isoprene biosynthesis</keyword>
<dbReference type="SFLD" id="SFLDS00005">
    <property type="entry name" value="Isoprenoid_Synthase_Type_I"/>
    <property type="match status" value="1"/>
</dbReference>
<evidence type="ECO:0000256" key="3">
    <source>
        <dbReference type="ARBA" id="ARBA00012382"/>
    </source>
</evidence>
<dbReference type="Pfam" id="PF00348">
    <property type="entry name" value="polyprenyl_synt"/>
    <property type="match status" value="1"/>
</dbReference>
<dbReference type="GO" id="GO:0046165">
    <property type="term" value="P:alcohol biosynthetic process"/>
    <property type="evidence" value="ECO:0007669"/>
    <property type="project" value="UniProtKB-ARBA"/>
</dbReference>
<dbReference type="AlphaFoldDB" id="A0A6A6XU07"/>
<dbReference type="EMBL" id="MU001756">
    <property type="protein sequence ID" value="KAF2799940.1"/>
    <property type="molecule type" value="Genomic_DNA"/>
</dbReference>
<keyword evidence="10" id="KW-1185">Reference proteome</keyword>
<dbReference type="GO" id="GO:1990234">
    <property type="term" value="C:transferase complex"/>
    <property type="evidence" value="ECO:0007669"/>
    <property type="project" value="TreeGrafter"/>
</dbReference>
<dbReference type="InterPro" id="IPR008949">
    <property type="entry name" value="Isoprenoid_synthase_dom_sf"/>
</dbReference>
<sequence length="449" mass="49149">MTSRSARLSTSIATCTPRLRLSSCPYRSTPLVSAPQVSIFYHPSRRRNQSNWAAAVSAAQHIFNAPAPDPNAPISVDPFRTVAKEMKFLTSNIRQLLGSGHPTLDTVAKYYTQSEGKYVRPMLVLLMSRATALTPKLPRDMSVYSVNRPITSSEILSDNNPSAPEYTSLNAISQDVAFQSEDSDILPSQRRLAEITELIHTASLLHDDVIDHSVSRRSAPSANVEFGNKMAVLAGDFLLGRASVALARLRDPEVTELLATVIANLVEGEFMQLKNTARDEKNPVWTEDTVSYYLQKTYLKSASLISKSCRAAAILGQSTPEVVEAAYLYGKNLGLAFQLVDDMLDYTISGEELGKPAGADLELGLATAPLLFAWKDNKSLGKLVGRKFSGEGDVLRAREIVSESTGLEQTRALAQEYVDKAIQAIAAFPESDAKNGLMEMCTKVMKRRN</sequence>
<dbReference type="GO" id="GO:0043386">
    <property type="term" value="P:mycotoxin biosynthetic process"/>
    <property type="evidence" value="ECO:0007669"/>
    <property type="project" value="UniProtKB-ARBA"/>
</dbReference>
<evidence type="ECO:0000256" key="4">
    <source>
        <dbReference type="ARBA" id="ARBA00022679"/>
    </source>
</evidence>
<keyword evidence="5" id="KW-0479">Metal-binding</keyword>
<dbReference type="InterPro" id="IPR033749">
    <property type="entry name" value="Polyprenyl_synt_CS"/>
</dbReference>
<dbReference type="CDD" id="cd00685">
    <property type="entry name" value="Trans_IPPS_HT"/>
    <property type="match status" value="1"/>
</dbReference>
<comment type="cofactor">
    <cofactor evidence="1">
        <name>Mg(2+)</name>
        <dbReference type="ChEBI" id="CHEBI:18420"/>
    </cofactor>
</comment>
<evidence type="ECO:0000313" key="9">
    <source>
        <dbReference type="EMBL" id="KAF2799940.1"/>
    </source>
</evidence>
<dbReference type="PANTHER" id="PTHR12001:SF69">
    <property type="entry name" value="ALL TRANS-POLYPRENYL-DIPHOSPHATE SYNTHASE PDSS1"/>
    <property type="match status" value="1"/>
</dbReference>
<evidence type="ECO:0000256" key="1">
    <source>
        <dbReference type="ARBA" id="ARBA00001946"/>
    </source>
</evidence>
<dbReference type="Proteomes" id="UP000799757">
    <property type="component" value="Unassembled WGS sequence"/>
</dbReference>
<evidence type="ECO:0000313" key="10">
    <source>
        <dbReference type="Proteomes" id="UP000799757"/>
    </source>
</evidence>
<keyword evidence="4 8" id="KW-0808">Transferase</keyword>
<accession>A0A6A6XU07</accession>
<gene>
    <name evidence="9" type="ORF">K505DRAFT_413376</name>
</gene>
<comment type="similarity">
    <text evidence="2 8">Belongs to the FPP/GGPP synthase family.</text>
</comment>
<evidence type="ECO:0000256" key="5">
    <source>
        <dbReference type="ARBA" id="ARBA00022723"/>
    </source>
</evidence>
<dbReference type="Gene3D" id="1.10.600.10">
    <property type="entry name" value="Farnesyl Diphosphate Synthase"/>
    <property type="match status" value="1"/>
</dbReference>
<keyword evidence="6" id="KW-0460">Magnesium</keyword>
<evidence type="ECO:0000256" key="8">
    <source>
        <dbReference type="RuleBase" id="RU004466"/>
    </source>
</evidence>
<dbReference type="GO" id="GO:0004311">
    <property type="term" value="F:geranylgeranyl diphosphate synthase activity"/>
    <property type="evidence" value="ECO:0007669"/>
    <property type="project" value="UniProtKB-EC"/>
</dbReference>
<name>A0A6A6XU07_9PLEO</name>
<dbReference type="SUPFAM" id="SSF48576">
    <property type="entry name" value="Terpenoid synthases"/>
    <property type="match status" value="1"/>
</dbReference>
<evidence type="ECO:0000256" key="7">
    <source>
        <dbReference type="ARBA" id="ARBA00023229"/>
    </source>
</evidence>